<dbReference type="Proteomes" id="UP001497516">
    <property type="component" value="Chromosome 2"/>
</dbReference>
<proteinExistence type="predicted"/>
<evidence type="ECO:0000256" key="1">
    <source>
        <dbReference type="SAM" id="Phobius"/>
    </source>
</evidence>
<evidence type="ECO:0000313" key="2">
    <source>
        <dbReference type="EMBL" id="CAL1371661.1"/>
    </source>
</evidence>
<evidence type="ECO:0000313" key="3">
    <source>
        <dbReference type="Proteomes" id="UP001497516"/>
    </source>
</evidence>
<organism evidence="2 3">
    <name type="scientific">Linum trigynum</name>
    <dbReference type="NCBI Taxonomy" id="586398"/>
    <lineage>
        <taxon>Eukaryota</taxon>
        <taxon>Viridiplantae</taxon>
        <taxon>Streptophyta</taxon>
        <taxon>Embryophyta</taxon>
        <taxon>Tracheophyta</taxon>
        <taxon>Spermatophyta</taxon>
        <taxon>Magnoliopsida</taxon>
        <taxon>eudicotyledons</taxon>
        <taxon>Gunneridae</taxon>
        <taxon>Pentapetalae</taxon>
        <taxon>rosids</taxon>
        <taxon>fabids</taxon>
        <taxon>Malpighiales</taxon>
        <taxon>Linaceae</taxon>
        <taxon>Linum</taxon>
    </lineage>
</organism>
<keyword evidence="1" id="KW-1133">Transmembrane helix</keyword>
<keyword evidence="3" id="KW-1185">Reference proteome</keyword>
<keyword evidence="1" id="KW-0812">Transmembrane</keyword>
<name>A0AAV2DCU7_9ROSI</name>
<protein>
    <submittedName>
        <fullName evidence="2">Uncharacterized protein</fullName>
    </submittedName>
</protein>
<reference evidence="2 3" key="1">
    <citation type="submission" date="2024-04" db="EMBL/GenBank/DDBJ databases">
        <authorList>
            <person name="Fracassetti M."/>
        </authorList>
    </citation>
    <scope>NUCLEOTIDE SEQUENCE [LARGE SCALE GENOMIC DNA]</scope>
</reference>
<dbReference type="AlphaFoldDB" id="A0AAV2DCU7"/>
<dbReference type="EMBL" id="OZ034815">
    <property type="protein sequence ID" value="CAL1371661.1"/>
    <property type="molecule type" value="Genomic_DNA"/>
</dbReference>
<accession>A0AAV2DCU7</accession>
<gene>
    <name evidence="2" type="ORF">LTRI10_LOCUS13712</name>
</gene>
<sequence>MVVLLCSSLDLLAGVAREESSYVRRLCSSSFLGVPEGGVPNCRMACGAWKDQQISRVSMVAALPFIVICFLWDARVRASDGCCWLALRWLSGALSLLAVSLALAVFEG</sequence>
<feature type="transmembrane region" description="Helical" evidence="1">
    <location>
        <begin position="86"/>
        <end position="106"/>
    </location>
</feature>
<keyword evidence="1" id="KW-0472">Membrane</keyword>
<feature type="transmembrane region" description="Helical" evidence="1">
    <location>
        <begin position="54"/>
        <end position="74"/>
    </location>
</feature>